<evidence type="ECO:0000256" key="3">
    <source>
        <dbReference type="ARBA" id="ARBA00022833"/>
    </source>
</evidence>
<evidence type="ECO:0000256" key="6">
    <source>
        <dbReference type="SAM" id="MobiDB-lite"/>
    </source>
</evidence>
<evidence type="ECO:0000313" key="9">
    <source>
        <dbReference type="Proteomes" id="UP000266841"/>
    </source>
</evidence>
<evidence type="ECO:0000256" key="2">
    <source>
        <dbReference type="ARBA" id="ARBA00022771"/>
    </source>
</evidence>
<dbReference type="EMBL" id="AGNL01048031">
    <property type="protein sequence ID" value="EJK46054.1"/>
    <property type="molecule type" value="Genomic_DNA"/>
</dbReference>
<name>K0R3M0_THAOC</name>
<evidence type="ECO:0000256" key="4">
    <source>
        <dbReference type="ARBA" id="ARBA00038101"/>
    </source>
</evidence>
<dbReference type="OrthoDB" id="272077at2759"/>
<protein>
    <recommendedName>
        <fullName evidence="7">MYND-type domain-containing protein</fullName>
    </recommendedName>
</protein>
<keyword evidence="9" id="KW-1185">Reference proteome</keyword>
<dbReference type="Pfam" id="PF08238">
    <property type="entry name" value="Sel1"/>
    <property type="match status" value="2"/>
</dbReference>
<organism evidence="8 9">
    <name type="scientific">Thalassiosira oceanica</name>
    <name type="common">Marine diatom</name>
    <dbReference type="NCBI Taxonomy" id="159749"/>
    <lineage>
        <taxon>Eukaryota</taxon>
        <taxon>Sar</taxon>
        <taxon>Stramenopiles</taxon>
        <taxon>Ochrophyta</taxon>
        <taxon>Bacillariophyta</taxon>
        <taxon>Coscinodiscophyceae</taxon>
        <taxon>Thalassiosirophycidae</taxon>
        <taxon>Thalassiosirales</taxon>
        <taxon>Thalassiosiraceae</taxon>
        <taxon>Thalassiosira</taxon>
    </lineage>
</organism>
<evidence type="ECO:0000259" key="7">
    <source>
        <dbReference type="PROSITE" id="PS50865"/>
    </source>
</evidence>
<dbReference type="AlphaFoldDB" id="K0R3M0"/>
<comment type="similarity">
    <text evidence="4">Belongs to the sel-1 family.</text>
</comment>
<evidence type="ECO:0000256" key="1">
    <source>
        <dbReference type="ARBA" id="ARBA00022723"/>
    </source>
</evidence>
<dbReference type="SMART" id="SM00671">
    <property type="entry name" value="SEL1"/>
    <property type="match status" value="2"/>
</dbReference>
<dbReference type="PROSITE" id="PS01360">
    <property type="entry name" value="ZF_MYND_1"/>
    <property type="match status" value="1"/>
</dbReference>
<dbReference type="PANTHER" id="PTHR11102:SF160">
    <property type="entry name" value="ERAD-ASSOCIATED E3 UBIQUITIN-PROTEIN LIGASE COMPONENT HRD3"/>
    <property type="match status" value="1"/>
</dbReference>
<dbReference type="InterPro" id="IPR002893">
    <property type="entry name" value="Znf_MYND"/>
</dbReference>
<gene>
    <name evidence="8" type="ORF">THAOC_35302</name>
</gene>
<dbReference type="PROSITE" id="PS50865">
    <property type="entry name" value="ZF_MYND_2"/>
    <property type="match status" value="1"/>
</dbReference>
<dbReference type="eggNOG" id="ENOG502SC8I">
    <property type="taxonomic scope" value="Eukaryota"/>
</dbReference>
<dbReference type="Proteomes" id="UP000266841">
    <property type="component" value="Unassembled WGS sequence"/>
</dbReference>
<dbReference type="Gene3D" id="6.10.140.2220">
    <property type="match status" value="1"/>
</dbReference>
<dbReference type="Pfam" id="PF01753">
    <property type="entry name" value="zf-MYND"/>
    <property type="match status" value="1"/>
</dbReference>
<evidence type="ECO:0000313" key="8">
    <source>
        <dbReference type="EMBL" id="EJK46054.1"/>
    </source>
</evidence>
<dbReference type="InterPro" id="IPR006597">
    <property type="entry name" value="Sel1-like"/>
</dbReference>
<keyword evidence="1" id="KW-0479">Metal-binding</keyword>
<feature type="region of interest" description="Disordered" evidence="6">
    <location>
        <begin position="381"/>
        <end position="414"/>
    </location>
</feature>
<dbReference type="Gene3D" id="1.25.40.10">
    <property type="entry name" value="Tetratricopeptide repeat domain"/>
    <property type="match status" value="1"/>
</dbReference>
<dbReference type="SUPFAM" id="SSF144232">
    <property type="entry name" value="HIT/MYND zinc finger-like"/>
    <property type="match status" value="1"/>
</dbReference>
<dbReference type="GO" id="GO:0008270">
    <property type="term" value="F:zinc ion binding"/>
    <property type="evidence" value="ECO:0007669"/>
    <property type="project" value="UniProtKB-KW"/>
</dbReference>
<reference evidence="8 9" key="1">
    <citation type="journal article" date="2012" name="Genome Biol.">
        <title>Genome and low-iron response of an oceanic diatom adapted to chronic iron limitation.</title>
        <authorList>
            <person name="Lommer M."/>
            <person name="Specht M."/>
            <person name="Roy A.S."/>
            <person name="Kraemer L."/>
            <person name="Andreson R."/>
            <person name="Gutowska M.A."/>
            <person name="Wolf J."/>
            <person name="Bergner S.V."/>
            <person name="Schilhabel M.B."/>
            <person name="Klostermeier U.C."/>
            <person name="Beiko R.G."/>
            <person name="Rosenstiel P."/>
            <person name="Hippler M."/>
            <person name="Laroche J."/>
        </authorList>
    </citation>
    <scope>NUCLEOTIDE SEQUENCE [LARGE SCALE GENOMIC DNA]</scope>
    <source>
        <strain evidence="8 9">CCMP1005</strain>
    </source>
</reference>
<dbReference type="InterPro" id="IPR050767">
    <property type="entry name" value="Sel1_AlgK"/>
</dbReference>
<keyword evidence="2 5" id="KW-0863">Zinc-finger</keyword>
<feature type="domain" description="MYND-type" evidence="7">
    <location>
        <begin position="27"/>
        <end position="71"/>
    </location>
</feature>
<comment type="caution">
    <text evidence="8">The sequence shown here is derived from an EMBL/GenBank/DDBJ whole genome shotgun (WGS) entry which is preliminary data.</text>
</comment>
<dbReference type="InterPro" id="IPR011990">
    <property type="entry name" value="TPR-like_helical_dom_sf"/>
</dbReference>
<evidence type="ECO:0000256" key="5">
    <source>
        <dbReference type="PROSITE-ProRule" id="PRU00134"/>
    </source>
</evidence>
<sequence>MSTQTRHCVRYIREMSCVPVPVAAEVCANCGKEGSDANDAVKLKNCTACFLVKYCSVDCQAANRKQHKKACKERVAELKDEKLYSQGHERAEGGFCLICLLAIPFPTQKHSVLRICCMKTVCAGCCLATVKGGLGKACPFCRTLPPTTDEGFVEMIRIRAAARDPQGIRYLGDVYASGMYGLQEDEPRAFQLWSEAAELGSTTALRQLGVAYSGGRGVAQDNATAIRCWESAAVRGDMESRFCLGGAELLKRKYDRAVRHFMISAKMGHKYSLDKIKKMFADGVATKAQYAEGLKGYQDAVEEMKSSQRDEAMKITKTRWKKIFDCSGTIASLLRALARPRCQGTTKTGNGTSRGSSSRTLASSLMLPVLSRLALLPLTTLGEEKGSKGRTGPQRVVPRGALPERPSRQSNHPYPCLSTVFAKRLTWTHVQQQSRSHALSSGALSPPSLAAAALLRFPLRSSADYEESPADPQ</sequence>
<accession>K0R3M0</accession>
<feature type="non-terminal residue" evidence="8">
    <location>
        <position position="473"/>
    </location>
</feature>
<proteinExistence type="inferred from homology"/>
<keyword evidence="3" id="KW-0862">Zinc</keyword>
<dbReference type="PANTHER" id="PTHR11102">
    <property type="entry name" value="SEL-1-LIKE PROTEIN"/>
    <property type="match status" value="1"/>
</dbReference>
<dbReference type="SUPFAM" id="SSF81901">
    <property type="entry name" value="HCP-like"/>
    <property type="match status" value="1"/>
</dbReference>